<dbReference type="Proteomes" id="UP000070401">
    <property type="component" value="Unassembled WGS sequence"/>
</dbReference>
<feature type="transmembrane region" description="Helical" evidence="1">
    <location>
        <begin position="36"/>
        <end position="58"/>
    </location>
</feature>
<dbReference type="STRING" id="1408287.GCA_000493815_02164"/>
<reference evidence="4" key="1">
    <citation type="submission" date="2016-01" db="EMBL/GenBank/DDBJ databases">
        <authorList>
            <person name="Mitreva M."/>
            <person name="Pepin K.H."/>
            <person name="Mihindukulasuriya K.A."/>
            <person name="Fulton R."/>
            <person name="Fronick C."/>
            <person name="O'Laughlin M."/>
            <person name="Miner T."/>
            <person name="Herter B."/>
            <person name="Rosa B.A."/>
            <person name="Cordes M."/>
            <person name="Tomlinson C."/>
            <person name="Wollam A."/>
            <person name="Palsikar V.B."/>
            <person name="Mardis E.R."/>
            <person name="Wilson R.K."/>
        </authorList>
    </citation>
    <scope>NUCLEOTIDE SEQUENCE [LARGE SCALE GENOMIC DNA]</scope>
    <source>
        <strain evidence="4">MJR7757B</strain>
    </source>
</reference>
<dbReference type="PIRSF" id="PIRSF028440">
    <property type="entry name" value="UCP_LAB_N"/>
    <property type="match status" value="1"/>
</dbReference>
<keyword evidence="1" id="KW-0812">Transmembrane</keyword>
<organism evidence="3 4">
    <name type="scientific">Fusobacterium nucleatum</name>
    <dbReference type="NCBI Taxonomy" id="851"/>
    <lineage>
        <taxon>Bacteria</taxon>
        <taxon>Fusobacteriati</taxon>
        <taxon>Fusobacteriota</taxon>
        <taxon>Fusobacteriia</taxon>
        <taxon>Fusobacteriales</taxon>
        <taxon>Fusobacteriaceae</taxon>
        <taxon>Fusobacterium</taxon>
    </lineage>
</organism>
<dbReference type="InterPro" id="IPR011499">
    <property type="entry name" value="Lipid_A_biosynth_N"/>
</dbReference>
<dbReference type="GO" id="GO:0016020">
    <property type="term" value="C:membrane"/>
    <property type="evidence" value="ECO:0007669"/>
    <property type="project" value="GOC"/>
</dbReference>
<dbReference type="InterPro" id="IPR014546">
    <property type="entry name" value="UCP028440_lipidA_biosyn"/>
</dbReference>
<sequence>MNNLNFFMILGFVGQFFFSMRFVVQWIASEKHKKSVVPLAFWIFSILGSSLLLIYAIYRKDPVFILGQAPNLLIYFRNIWFIKHPKKENNNAFKQ</sequence>
<dbReference type="SMART" id="SM01259">
    <property type="entry name" value="LAB_N"/>
    <property type="match status" value="1"/>
</dbReference>
<dbReference type="PATRIC" id="fig|851.8.peg.1287"/>
<proteinExistence type="predicted"/>
<dbReference type="EMBL" id="LRPY01000128">
    <property type="protein sequence ID" value="KXA20186.1"/>
    <property type="molecule type" value="Genomic_DNA"/>
</dbReference>
<keyword evidence="1" id="KW-0472">Membrane</keyword>
<dbReference type="Pfam" id="PF07578">
    <property type="entry name" value="LAB_N"/>
    <property type="match status" value="1"/>
</dbReference>
<dbReference type="GO" id="GO:0008915">
    <property type="term" value="F:lipid-A-disaccharide synthase activity"/>
    <property type="evidence" value="ECO:0007669"/>
    <property type="project" value="InterPro"/>
</dbReference>
<keyword evidence="4" id="KW-1185">Reference proteome</keyword>
<dbReference type="GO" id="GO:0009245">
    <property type="term" value="P:lipid A biosynthetic process"/>
    <property type="evidence" value="ECO:0007669"/>
    <property type="project" value="InterPro"/>
</dbReference>
<name>A0A133NV87_FUSNU</name>
<evidence type="ECO:0000256" key="1">
    <source>
        <dbReference type="SAM" id="Phobius"/>
    </source>
</evidence>
<evidence type="ECO:0000259" key="2">
    <source>
        <dbReference type="SMART" id="SM01259"/>
    </source>
</evidence>
<gene>
    <name evidence="3" type="ORF">HMPREF3221_01282</name>
</gene>
<dbReference type="eggNOG" id="COG3952">
    <property type="taxonomic scope" value="Bacteria"/>
</dbReference>
<comment type="caution">
    <text evidence="3">The sequence shown here is derived from an EMBL/GenBank/DDBJ whole genome shotgun (WGS) entry which is preliminary data.</text>
</comment>
<keyword evidence="1" id="KW-1133">Transmembrane helix</keyword>
<dbReference type="AlphaFoldDB" id="A0A133NV87"/>
<evidence type="ECO:0000313" key="3">
    <source>
        <dbReference type="EMBL" id="KXA20186.1"/>
    </source>
</evidence>
<feature type="transmembrane region" description="Helical" evidence="1">
    <location>
        <begin position="6"/>
        <end position="24"/>
    </location>
</feature>
<accession>A0A133NV87</accession>
<evidence type="ECO:0000313" key="4">
    <source>
        <dbReference type="Proteomes" id="UP000070401"/>
    </source>
</evidence>
<protein>
    <submittedName>
        <fullName evidence="3">Lipid A Biosynthesis domain protein</fullName>
    </submittedName>
</protein>
<dbReference type="Gene3D" id="1.20.1280.290">
    <property type="match status" value="1"/>
</dbReference>
<feature type="domain" description="Lipid A biosynthesis N-terminal" evidence="2">
    <location>
        <begin position="10"/>
        <end position="81"/>
    </location>
</feature>